<dbReference type="InParanoid" id="A0A165IPV5"/>
<dbReference type="GO" id="GO:0010608">
    <property type="term" value="P:post-transcriptional regulation of gene expression"/>
    <property type="evidence" value="ECO:0007669"/>
    <property type="project" value="TreeGrafter"/>
</dbReference>
<evidence type="ECO:0000313" key="5">
    <source>
        <dbReference type="EMBL" id="KZV93703.1"/>
    </source>
</evidence>
<feature type="region of interest" description="Disordered" evidence="3">
    <location>
        <begin position="123"/>
        <end position="165"/>
    </location>
</feature>
<proteinExistence type="predicted"/>
<dbReference type="AlphaFoldDB" id="A0A165IPV5"/>
<feature type="compositionally biased region" description="Polar residues" evidence="3">
    <location>
        <begin position="13"/>
        <end position="26"/>
    </location>
</feature>
<dbReference type="Gene3D" id="1.25.10.10">
    <property type="entry name" value="Leucine-rich Repeat Variant"/>
    <property type="match status" value="1"/>
</dbReference>
<feature type="repeat" description="Pumilio" evidence="2">
    <location>
        <begin position="495"/>
        <end position="530"/>
    </location>
</feature>
<sequence>MPYIPLFEPGLTSPVSPQEPHTPNLASSSSSSRNMASIWAPQPLSSPTYQWPDAQQHVYKPQPPLQTPLRAPVPRFPLKIYDDYQGGLDDKTRSPPGAIGEGRSRAVAERSQLAVVEQLLRSLHLDSPEPTPAATPSHSITRRGSPGPLSASSTSSPSALATPDNLSPLMSPNAIDYFPFPPVSYASTYDNQPLFAPQLTPPKSTNSEADALARAARSKSLSSVAPIQSFNPFSIPISPPPPQSMGRHHPLDFSRLPHRHVSMPNAAAPGADWIRPSDMQPLAHPQHPLHQSLPQSPPLINSFALGNGQPQLIRRMATPVAQPPLGLNEPINFLRLLQPSAHPPYDLFVHRIIKSSDQQASIFLQQKLKVADGLDKMRIVDAIAGKGFEMMTNRFGNWAVQRCLESPHDVEERRKLVACMRGRVVELACNCYGTHVLQKALDCDDETRLLIVSELLLKDPATTLINKHASHVFSKIMELTWSEPAPPIFAYFNNALRGKWASLACHETGSLVVQSIFENVEESAKEDIITELIASFGDVVKNQWGSFCVQHLLEHGSPRHRSLALDEILENFLDYATHEQGHKSIQKALKEGGPDVLDKVCKRLCQTPKAGRRAIVVDLALNPMGSQLIATILPSVNKEQRTMLYDAIKRHVVTLRGSKTGSRTVWLFDRMRAYYGFGPGQ</sequence>
<dbReference type="EMBL" id="KV425985">
    <property type="protein sequence ID" value="KZV93703.1"/>
    <property type="molecule type" value="Genomic_DNA"/>
</dbReference>
<gene>
    <name evidence="5" type="ORF">EXIGLDRAFT_645935</name>
</gene>
<reference evidence="5 6" key="1">
    <citation type="journal article" date="2016" name="Mol. Biol. Evol.">
        <title>Comparative Genomics of Early-Diverging Mushroom-Forming Fungi Provides Insights into the Origins of Lignocellulose Decay Capabilities.</title>
        <authorList>
            <person name="Nagy L.G."/>
            <person name="Riley R."/>
            <person name="Tritt A."/>
            <person name="Adam C."/>
            <person name="Daum C."/>
            <person name="Floudas D."/>
            <person name="Sun H."/>
            <person name="Yadav J.S."/>
            <person name="Pangilinan J."/>
            <person name="Larsson K.H."/>
            <person name="Matsuura K."/>
            <person name="Barry K."/>
            <person name="Labutti K."/>
            <person name="Kuo R."/>
            <person name="Ohm R.A."/>
            <person name="Bhattacharya S.S."/>
            <person name="Shirouzu T."/>
            <person name="Yoshinaga Y."/>
            <person name="Martin F.M."/>
            <person name="Grigoriev I.V."/>
            <person name="Hibbett D.S."/>
        </authorList>
    </citation>
    <scope>NUCLEOTIDE SEQUENCE [LARGE SCALE GENOMIC DNA]</scope>
    <source>
        <strain evidence="5 6">HHB12029</strain>
    </source>
</reference>
<feature type="domain" description="PUM-HD" evidence="4">
    <location>
        <begin position="322"/>
        <end position="672"/>
    </location>
</feature>
<evidence type="ECO:0000256" key="1">
    <source>
        <dbReference type="ARBA" id="ARBA00022737"/>
    </source>
</evidence>
<keyword evidence="1" id="KW-0677">Repeat</keyword>
<feature type="repeat" description="Pumilio" evidence="2">
    <location>
        <begin position="415"/>
        <end position="458"/>
    </location>
</feature>
<dbReference type="InterPro" id="IPR033133">
    <property type="entry name" value="PUM-HD"/>
</dbReference>
<evidence type="ECO:0000256" key="2">
    <source>
        <dbReference type="PROSITE-ProRule" id="PRU00317"/>
    </source>
</evidence>
<dbReference type="PROSITE" id="PS50303">
    <property type="entry name" value="PUM_HD"/>
    <property type="match status" value="1"/>
</dbReference>
<dbReference type="PANTHER" id="PTHR12537">
    <property type="entry name" value="RNA BINDING PROTEIN PUMILIO-RELATED"/>
    <property type="match status" value="1"/>
</dbReference>
<dbReference type="InterPro" id="IPR011989">
    <property type="entry name" value="ARM-like"/>
</dbReference>
<feature type="compositionally biased region" description="Low complexity" evidence="3">
    <location>
        <begin position="280"/>
        <end position="294"/>
    </location>
</feature>
<evidence type="ECO:0000313" key="6">
    <source>
        <dbReference type="Proteomes" id="UP000077266"/>
    </source>
</evidence>
<dbReference type="SMART" id="SM00025">
    <property type="entry name" value="Pumilio"/>
    <property type="match status" value="6"/>
</dbReference>
<dbReference type="Proteomes" id="UP000077266">
    <property type="component" value="Unassembled WGS sequence"/>
</dbReference>
<dbReference type="STRING" id="1314781.A0A165IPV5"/>
<accession>A0A165IPV5</accession>
<organism evidence="5 6">
    <name type="scientific">Exidia glandulosa HHB12029</name>
    <dbReference type="NCBI Taxonomy" id="1314781"/>
    <lineage>
        <taxon>Eukaryota</taxon>
        <taxon>Fungi</taxon>
        <taxon>Dikarya</taxon>
        <taxon>Basidiomycota</taxon>
        <taxon>Agaricomycotina</taxon>
        <taxon>Agaricomycetes</taxon>
        <taxon>Auriculariales</taxon>
        <taxon>Exidiaceae</taxon>
        <taxon>Exidia</taxon>
    </lineage>
</organism>
<dbReference type="SUPFAM" id="SSF48371">
    <property type="entry name" value="ARM repeat"/>
    <property type="match status" value="1"/>
</dbReference>
<dbReference type="InterPro" id="IPR016024">
    <property type="entry name" value="ARM-type_fold"/>
</dbReference>
<feature type="repeat" description="Pumilio" evidence="2">
    <location>
        <begin position="531"/>
        <end position="570"/>
    </location>
</feature>
<dbReference type="PANTHER" id="PTHR12537:SF48">
    <property type="entry name" value="MEIOTIC COILED-COIL PROTEIN 2"/>
    <property type="match status" value="1"/>
</dbReference>
<evidence type="ECO:0000256" key="3">
    <source>
        <dbReference type="SAM" id="MobiDB-lite"/>
    </source>
</evidence>
<dbReference type="OrthoDB" id="668540at2759"/>
<evidence type="ECO:0000259" key="4">
    <source>
        <dbReference type="PROSITE" id="PS50303"/>
    </source>
</evidence>
<feature type="compositionally biased region" description="Low complexity" evidence="3">
    <location>
        <begin position="144"/>
        <end position="163"/>
    </location>
</feature>
<dbReference type="InterPro" id="IPR001313">
    <property type="entry name" value="Pumilio_RNA-bd_rpt"/>
</dbReference>
<dbReference type="GO" id="GO:0005737">
    <property type="term" value="C:cytoplasm"/>
    <property type="evidence" value="ECO:0007669"/>
    <property type="project" value="TreeGrafter"/>
</dbReference>
<name>A0A165IPV5_EXIGL</name>
<keyword evidence="6" id="KW-1185">Reference proteome</keyword>
<dbReference type="Pfam" id="PF00806">
    <property type="entry name" value="PUF"/>
    <property type="match status" value="7"/>
</dbReference>
<feature type="region of interest" description="Disordered" evidence="3">
    <location>
        <begin position="194"/>
        <end position="214"/>
    </location>
</feature>
<dbReference type="PROSITE" id="PS50302">
    <property type="entry name" value="PUM"/>
    <property type="match status" value="3"/>
</dbReference>
<feature type="region of interest" description="Disordered" evidence="3">
    <location>
        <begin position="1"/>
        <end position="107"/>
    </location>
</feature>
<protein>
    <submittedName>
        <fullName evidence="5">ARM repeat-containing protein</fullName>
    </submittedName>
</protein>
<feature type="region of interest" description="Disordered" evidence="3">
    <location>
        <begin position="232"/>
        <end position="296"/>
    </location>
</feature>
<dbReference type="GO" id="GO:0003730">
    <property type="term" value="F:mRNA 3'-UTR binding"/>
    <property type="evidence" value="ECO:0007669"/>
    <property type="project" value="TreeGrafter"/>
</dbReference>